<evidence type="ECO:0000259" key="1">
    <source>
        <dbReference type="Pfam" id="PF14237"/>
    </source>
</evidence>
<dbReference type="InterPro" id="IPR035445">
    <property type="entry name" value="GYF-like_dom_sf"/>
</dbReference>
<dbReference type="InterPro" id="IPR025640">
    <property type="entry name" value="GYF_2"/>
</dbReference>
<dbReference type="Pfam" id="PF14237">
    <property type="entry name" value="GYF_2"/>
    <property type="match status" value="1"/>
</dbReference>
<accession>A0A7X2TFG2</accession>
<evidence type="ECO:0000313" key="3">
    <source>
        <dbReference type="Proteomes" id="UP000461880"/>
    </source>
</evidence>
<comment type="caution">
    <text evidence="2">The sequence shown here is derived from an EMBL/GenBank/DDBJ whole genome shotgun (WGS) entry which is preliminary data.</text>
</comment>
<dbReference type="Proteomes" id="UP000461880">
    <property type="component" value="Unassembled WGS sequence"/>
</dbReference>
<dbReference type="SUPFAM" id="SSF55277">
    <property type="entry name" value="GYF domain"/>
    <property type="match status" value="1"/>
</dbReference>
<protein>
    <submittedName>
        <fullName evidence="2">DUF4339 domain-containing protein</fullName>
    </submittedName>
</protein>
<name>A0A7X2TFG2_9FIRM</name>
<dbReference type="Gene3D" id="3.30.1490.40">
    <property type="match status" value="1"/>
</dbReference>
<keyword evidence="3" id="KW-1185">Reference proteome</keyword>
<proteinExistence type="predicted"/>
<reference evidence="2 3" key="1">
    <citation type="submission" date="2019-08" db="EMBL/GenBank/DDBJ databases">
        <title>In-depth cultivation of the pig gut microbiome towards novel bacterial diversity and tailored functional studies.</title>
        <authorList>
            <person name="Wylensek D."/>
            <person name="Hitch T.C.A."/>
            <person name="Clavel T."/>
        </authorList>
    </citation>
    <scope>NUCLEOTIDE SEQUENCE [LARGE SCALE GENOMIC DNA]</scope>
    <source>
        <strain evidence="2 3">Oil+RF-744-GAM-WT-6</strain>
    </source>
</reference>
<gene>
    <name evidence="2" type="ORF">FYJ51_06780</name>
</gene>
<dbReference type="EMBL" id="VUMN01000013">
    <property type="protein sequence ID" value="MSS58607.1"/>
    <property type="molecule type" value="Genomic_DNA"/>
</dbReference>
<evidence type="ECO:0000313" key="2">
    <source>
        <dbReference type="EMBL" id="MSS58607.1"/>
    </source>
</evidence>
<feature type="domain" description="GYF" evidence="1">
    <location>
        <begin position="11"/>
        <end position="56"/>
    </location>
</feature>
<organism evidence="2 3">
    <name type="scientific">Stecheria intestinalis</name>
    <dbReference type="NCBI Taxonomy" id="2606630"/>
    <lineage>
        <taxon>Bacteria</taxon>
        <taxon>Bacillati</taxon>
        <taxon>Bacillota</taxon>
        <taxon>Erysipelotrichia</taxon>
        <taxon>Erysipelotrichales</taxon>
        <taxon>Erysipelotrichaceae</taxon>
        <taxon>Stecheria</taxon>
    </lineage>
</organism>
<sequence length="66" mass="7740">MAIADNSDKVWYYAKEDGQKYGPYTDEELIKLIRNGILSENDLIWMTDLDDWISVGNSIYSFYLTH</sequence>
<dbReference type="RefSeq" id="WP_105302498.1">
    <property type="nucleotide sequence ID" value="NZ_JAQXPC010000104.1"/>
</dbReference>
<dbReference type="AlphaFoldDB" id="A0A7X2TFG2"/>